<evidence type="ECO:0000256" key="3">
    <source>
        <dbReference type="ARBA" id="ARBA00023242"/>
    </source>
</evidence>
<dbReference type="InterPro" id="IPR001766">
    <property type="entry name" value="Fork_head_dom"/>
</dbReference>
<dbReference type="PROSITE" id="PS00658">
    <property type="entry name" value="FORK_HEAD_2"/>
    <property type="match status" value="1"/>
</dbReference>
<feature type="DNA-binding region" description="Fork-head" evidence="5">
    <location>
        <begin position="97"/>
        <end position="189"/>
    </location>
</feature>
<organism evidence="8 9">
    <name type="scientific">Scyliorhinus torazame</name>
    <name type="common">Cloudy catshark</name>
    <name type="synonym">Catulus torazame</name>
    <dbReference type="NCBI Taxonomy" id="75743"/>
    <lineage>
        <taxon>Eukaryota</taxon>
        <taxon>Metazoa</taxon>
        <taxon>Chordata</taxon>
        <taxon>Craniata</taxon>
        <taxon>Vertebrata</taxon>
        <taxon>Chondrichthyes</taxon>
        <taxon>Elasmobranchii</taxon>
        <taxon>Galeomorphii</taxon>
        <taxon>Galeoidea</taxon>
        <taxon>Carcharhiniformes</taxon>
        <taxon>Scyliorhinidae</taxon>
        <taxon>Scyliorhinus</taxon>
    </lineage>
</organism>
<keyword evidence="9" id="KW-1185">Reference proteome</keyword>
<dbReference type="InterPro" id="IPR036388">
    <property type="entry name" value="WH-like_DNA-bd_sf"/>
</dbReference>
<name>A0A401NL80_SCYTO</name>
<dbReference type="AlphaFoldDB" id="A0A401NL80"/>
<dbReference type="CDD" id="cd20035">
    <property type="entry name" value="FH_FOXQ2-like"/>
    <property type="match status" value="1"/>
</dbReference>
<dbReference type="InterPro" id="IPR047519">
    <property type="entry name" value="FH_FOXQ2-like"/>
</dbReference>
<dbReference type="PANTHER" id="PTHR11829">
    <property type="entry name" value="FORKHEAD BOX PROTEIN"/>
    <property type="match status" value="1"/>
</dbReference>
<comment type="subcellular location">
    <subcellularLocation>
        <location evidence="1 5">Nucleus</location>
    </subcellularLocation>
</comment>
<evidence type="ECO:0000256" key="2">
    <source>
        <dbReference type="ARBA" id="ARBA00023125"/>
    </source>
</evidence>
<feature type="compositionally biased region" description="Basic and acidic residues" evidence="6">
    <location>
        <begin position="50"/>
        <end position="67"/>
    </location>
</feature>
<feature type="compositionally biased region" description="Polar residues" evidence="6">
    <location>
        <begin position="287"/>
        <end position="297"/>
    </location>
</feature>
<dbReference type="PRINTS" id="PR00053">
    <property type="entry name" value="FORKHEAD"/>
</dbReference>
<dbReference type="Gene3D" id="1.10.10.10">
    <property type="entry name" value="Winged helix-like DNA-binding domain superfamily/Winged helix DNA-binding domain"/>
    <property type="match status" value="1"/>
</dbReference>
<proteinExistence type="predicted"/>
<dbReference type="PROSITE" id="PS50039">
    <property type="entry name" value="FORK_HEAD_3"/>
    <property type="match status" value="1"/>
</dbReference>
<dbReference type="STRING" id="75743.A0A401NL80"/>
<dbReference type="Pfam" id="PF00250">
    <property type="entry name" value="Forkhead"/>
    <property type="match status" value="1"/>
</dbReference>
<dbReference type="GO" id="GO:0000981">
    <property type="term" value="F:DNA-binding transcription factor activity, RNA polymerase II-specific"/>
    <property type="evidence" value="ECO:0007669"/>
    <property type="project" value="TreeGrafter"/>
</dbReference>
<dbReference type="InterPro" id="IPR030456">
    <property type="entry name" value="TF_fork_head_CS_2"/>
</dbReference>
<evidence type="ECO:0000256" key="1">
    <source>
        <dbReference type="ARBA" id="ARBA00004123"/>
    </source>
</evidence>
<evidence type="ECO:0000313" key="9">
    <source>
        <dbReference type="Proteomes" id="UP000288216"/>
    </source>
</evidence>
<dbReference type="GO" id="GO:0030154">
    <property type="term" value="P:cell differentiation"/>
    <property type="evidence" value="ECO:0007669"/>
    <property type="project" value="TreeGrafter"/>
</dbReference>
<dbReference type="GO" id="GO:0005634">
    <property type="term" value="C:nucleus"/>
    <property type="evidence" value="ECO:0007669"/>
    <property type="project" value="UniProtKB-SubCell"/>
</dbReference>
<evidence type="ECO:0000259" key="7">
    <source>
        <dbReference type="PROSITE" id="PS50039"/>
    </source>
</evidence>
<evidence type="ECO:0000256" key="6">
    <source>
        <dbReference type="SAM" id="MobiDB-lite"/>
    </source>
</evidence>
<feature type="region of interest" description="Disordered" evidence="6">
    <location>
        <begin position="1"/>
        <end position="96"/>
    </location>
</feature>
<evidence type="ECO:0000256" key="5">
    <source>
        <dbReference type="PROSITE-ProRule" id="PRU00089"/>
    </source>
</evidence>
<feature type="compositionally biased region" description="Low complexity" evidence="6">
    <location>
        <begin position="274"/>
        <end position="283"/>
    </location>
</feature>
<keyword evidence="2 5" id="KW-0238">DNA-binding</keyword>
<dbReference type="GO" id="GO:0009653">
    <property type="term" value="P:anatomical structure morphogenesis"/>
    <property type="evidence" value="ECO:0007669"/>
    <property type="project" value="TreeGrafter"/>
</dbReference>
<feature type="domain" description="Fork-head" evidence="7">
    <location>
        <begin position="97"/>
        <end position="189"/>
    </location>
</feature>
<dbReference type="OrthoDB" id="5954824at2759"/>
<evidence type="ECO:0000313" key="8">
    <source>
        <dbReference type="EMBL" id="GCB61599.1"/>
    </source>
</evidence>
<comment type="caution">
    <text evidence="8">The sequence shown here is derived from an EMBL/GenBank/DDBJ whole genome shotgun (WGS) entry which is preliminary data.</text>
</comment>
<dbReference type="PANTHER" id="PTHR11829:SF142">
    <property type="entry name" value="FORK-HEAD DOMAIN-CONTAINING PROTEIN"/>
    <property type="match status" value="1"/>
</dbReference>
<feature type="compositionally biased region" description="Basic and acidic residues" evidence="6">
    <location>
        <begin position="82"/>
        <end position="94"/>
    </location>
</feature>
<dbReference type="InterPro" id="IPR050211">
    <property type="entry name" value="FOX_domain-containing"/>
</dbReference>
<dbReference type="EMBL" id="BFAA01006418">
    <property type="protein sequence ID" value="GCB61599.1"/>
    <property type="molecule type" value="Genomic_DNA"/>
</dbReference>
<dbReference type="Proteomes" id="UP000288216">
    <property type="component" value="Unassembled WGS sequence"/>
</dbReference>
<accession>A0A401NL80</accession>
<sequence>MTSVTGSFKPPFFRPFADTETMEQEEGGSQGQHLDASCSSALYLAGADMPKGKGDPSRKREAEDRNYPDLTENALQSHFIRQPREEEGKEKASQEQKPAMSYIALIAKAILTAPNNKLNLGSIYKYIEETFPYYRGRGQGWRNSVRHNLSLNECFIKAGRCEDGKGNYWSIHPSNLEDFSKGDFRQRRRCRRRGRSKELENKLPVPYPSCPLPVEPLALHSLYSPYTEQERRAYRLDEVLYRQYITNPFWRWYHSCRTPGAACDAGVGLSSGPSSGPQWQGLGERASSPNFFKSANN</sequence>
<gene>
    <name evidence="8" type="ORF">scyTo_0012945</name>
</gene>
<dbReference type="GO" id="GO:0000978">
    <property type="term" value="F:RNA polymerase II cis-regulatory region sequence-specific DNA binding"/>
    <property type="evidence" value="ECO:0007669"/>
    <property type="project" value="TreeGrafter"/>
</dbReference>
<dbReference type="SMART" id="SM00339">
    <property type="entry name" value="FH"/>
    <property type="match status" value="1"/>
</dbReference>
<dbReference type="SUPFAM" id="SSF46785">
    <property type="entry name" value="Winged helix' DNA-binding domain"/>
    <property type="match status" value="1"/>
</dbReference>
<dbReference type="OMA" id="QKPAMSY"/>
<keyword evidence="3 5" id="KW-0539">Nucleus</keyword>
<dbReference type="InterPro" id="IPR036390">
    <property type="entry name" value="WH_DNA-bd_sf"/>
</dbReference>
<evidence type="ECO:0000256" key="4">
    <source>
        <dbReference type="ARBA" id="ARBA00034868"/>
    </source>
</evidence>
<reference evidence="8 9" key="1">
    <citation type="journal article" date="2018" name="Nat. Ecol. Evol.">
        <title>Shark genomes provide insights into elasmobranch evolution and the origin of vertebrates.</title>
        <authorList>
            <person name="Hara Y"/>
            <person name="Yamaguchi K"/>
            <person name="Onimaru K"/>
            <person name="Kadota M"/>
            <person name="Koyanagi M"/>
            <person name="Keeley SD"/>
            <person name="Tatsumi K"/>
            <person name="Tanaka K"/>
            <person name="Motone F"/>
            <person name="Kageyama Y"/>
            <person name="Nozu R"/>
            <person name="Adachi N"/>
            <person name="Nishimura O"/>
            <person name="Nakagawa R"/>
            <person name="Tanegashima C"/>
            <person name="Kiyatake I"/>
            <person name="Matsumoto R"/>
            <person name="Murakumo K"/>
            <person name="Nishida K"/>
            <person name="Terakita A"/>
            <person name="Kuratani S"/>
            <person name="Sato K"/>
            <person name="Hyodo S Kuraku.S."/>
        </authorList>
    </citation>
    <scope>NUCLEOTIDE SEQUENCE [LARGE SCALE GENOMIC DNA]</scope>
</reference>
<dbReference type="FunFam" id="1.10.10.10:FF:000135">
    <property type="entry name" value="forkhead box protein G1"/>
    <property type="match status" value="1"/>
</dbReference>
<protein>
    <recommendedName>
        <fullName evidence="4">Forkhead box protein G1</fullName>
    </recommendedName>
</protein>
<feature type="region of interest" description="Disordered" evidence="6">
    <location>
        <begin position="274"/>
        <end position="297"/>
    </location>
</feature>